<evidence type="ECO:0000259" key="8">
    <source>
        <dbReference type="PROSITE" id="PS50928"/>
    </source>
</evidence>
<keyword evidence="5 7" id="KW-1133">Transmembrane helix</keyword>
<evidence type="ECO:0000256" key="2">
    <source>
        <dbReference type="ARBA" id="ARBA00022448"/>
    </source>
</evidence>
<evidence type="ECO:0000313" key="10">
    <source>
        <dbReference type="Proteomes" id="UP000823915"/>
    </source>
</evidence>
<dbReference type="CDD" id="cd06261">
    <property type="entry name" value="TM_PBP2"/>
    <property type="match status" value="1"/>
</dbReference>
<dbReference type="InterPro" id="IPR000515">
    <property type="entry name" value="MetI-like"/>
</dbReference>
<evidence type="ECO:0000256" key="7">
    <source>
        <dbReference type="RuleBase" id="RU363032"/>
    </source>
</evidence>
<dbReference type="Proteomes" id="UP000823915">
    <property type="component" value="Unassembled WGS sequence"/>
</dbReference>
<dbReference type="Pfam" id="PF00528">
    <property type="entry name" value="BPD_transp_1"/>
    <property type="match status" value="1"/>
</dbReference>
<organism evidence="9 10">
    <name type="scientific">Candidatus Acutalibacter pullistercoris</name>
    <dbReference type="NCBI Taxonomy" id="2838418"/>
    <lineage>
        <taxon>Bacteria</taxon>
        <taxon>Bacillati</taxon>
        <taxon>Bacillota</taxon>
        <taxon>Clostridia</taxon>
        <taxon>Eubacteriales</taxon>
        <taxon>Acutalibacteraceae</taxon>
        <taxon>Acutalibacter</taxon>
    </lineage>
</organism>
<dbReference type="InterPro" id="IPR035906">
    <property type="entry name" value="MetI-like_sf"/>
</dbReference>
<reference evidence="9" key="2">
    <citation type="submission" date="2021-04" db="EMBL/GenBank/DDBJ databases">
        <authorList>
            <person name="Gilroy R."/>
        </authorList>
    </citation>
    <scope>NUCLEOTIDE SEQUENCE</scope>
    <source>
        <strain evidence="9">1282</strain>
    </source>
</reference>
<comment type="subcellular location">
    <subcellularLocation>
        <location evidence="1 7">Cell membrane</location>
        <topology evidence="1 7">Multi-pass membrane protein</topology>
    </subcellularLocation>
</comment>
<dbReference type="PROSITE" id="PS50928">
    <property type="entry name" value="ABC_TM1"/>
    <property type="match status" value="1"/>
</dbReference>
<dbReference type="SUPFAM" id="SSF161098">
    <property type="entry name" value="MetI-like"/>
    <property type="match status" value="1"/>
</dbReference>
<dbReference type="EMBL" id="DXDU01000098">
    <property type="protein sequence ID" value="HIY26698.1"/>
    <property type="molecule type" value="Genomic_DNA"/>
</dbReference>
<keyword evidence="2 7" id="KW-0813">Transport</keyword>
<dbReference type="GO" id="GO:0055085">
    <property type="term" value="P:transmembrane transport"/>
    <property type="evidence" value="ECO:0007669"/>
    <property type="project" value="InterPro"/>
</dbReference>
<proteinExistence type="inferred from homology"/>
<name>A0A9D1YD41_9FIRM</name>
<comment type="caution">
    <text evidence="9">The sequence shown here is derived from an EMBL/GenBank/DDBJ whole genome shotgun (WGS) entry which is preliminary data.</text>
</comment>
<feature type="domain" description="ABC transmembrane type-1" evidence="8">
    <location>
        <begin position="58"/>
        <end position="244"/>
    </location>
</feature>
<protein>
    <submittedName>
        <fullName evidence="9">Carbohydrate ABC transporter permease</fullName>
    </submittedName>
</protein>
<accession>A0A9D1YD41</accession>
<dbReference type="GO" id="GO:0005886">
    <property type="term" value="C:plasma membrane"/>
    <property type="evidence" value="ECO:0007669"/>
    <property type="project" value="UniProtKB-SubCell"/>
</dbReference>
<keyword evidence="4 7" id="KW-0812">Transmembrane</keyword>
<sequence>MKKRPSLWAVLAAALLLLVILGPFAHVVFLSFVGEGPSFSLQGYYSVFLGSSAYLSSFWRTLFLCVVMVAGQVVLSIFAGLGFAKFFFPGKNLWFFLLLVVMVLPLQVTLVPNFRILGGLGLLNTQGSLVLPAVFAPLGTFLMTQCFRSIPDEIIEAAQLDGATLVGVLWRVLVPMSKNGVASVVLLSFLEAWNMVEQPIAYLKDPIQYPLSVSLAYVGAQDAPAQLACVLLTLLPPVLLFLRFHQELVQGIALAEVKG</sequence>
<feature type="transmembrane region" description="Helical" evidence="7">
    <location>
        <begin position="57"/>
        <end position="81"/>
    </location>
</feature>
<evidence type="ECO:0000256" key="1">
    <source>
        <dbReference type="ARBA" id="ARBA00004651"/>
    </source>
</evidence>
<dbReference type="Gene3D" id="1.10.3720.10">
    <property type="entry name" value="MetI-like"/>
    <property type="match status" value="1"/>
</dbReference>
<gene>
    <name evidence="9" type="ORF">H9838_05925</name>
</gene>
<dbReference type="AlphaFoldDB" id="A0A9D1YD41"/>
<dbReference type="PANTHER" id="PTHR43744:SF12">
    <property type="entry name" value="ABC TRANSPORTER PERMEASE PROTEIN MG189-RELATED"/>
    <property type="match status" value="1"/>
</dbReference>
<keyword evidence="3" id="KW-1003">Cell membrane</keyword>
<reference evidence="9" key="1">
    <citation type="journal article" date="2021" name="PeerJ">
        <title>Extensive microbial diversity within the chicken gut microbiome revealed by metagenomics and culture.</title>
        <authorList>
            <person name="Gilroy R."/>
            <person name="Ravi A."/>
            <person name="Getino M."/>
            <person name="Pursley I."/>
            <person name="Horton D.L."/>
            <person name="Alikhan N.F."/>
            <person name="Baker D."/>
            <person name="Gharbi K."/>
            <person name="Hall N."/>
            <person name="Watson M."/>
            <person name="Adriaenssens E.M."/>
            <person name="Foster-Nyarko E."/>
            <person name="Jarju S."/>
            <person name="Secka A."/>
            <person name="Antonio M."/>
            <person name="Oren A."/>
            <person name="Chaudhuri R.R."/>
            <person name="La Ragione R."/>
            <person name="Hildebrand F."/>
            <person name="Pallen M.J."/>
        </authorList>
    </citation>
    <scope>NUCLEOTIDE SEQUENCE</scope>
    <source>
        <strain evidence="9">1282</strain>
    </source>
</reference>
<feature type="transmembrane region" description="Helical" evidence="7">
    <location>
        <begin position="93"/>
        <end position="117"/>
    </location>
</feature>
<evidence type="ECO:0000256" key="5">
    <source>
        <dbReference type="ARBA" id="ARBA00022989"/>
    </source>
</evidence>
<evidence type="ECO:0000313" key="9">
    <source>
        <dbReference type="EMBL" id="HIY26698.1"/>
    </source>
</evidence>
<evidence type="ECO:0000256" key="4">
    <source>
        <dbReference type="ARBA" id="ARBA00022692"/>
    </source>
</evidence>
<keyword evidence="6 7" id="KW-0472">Membrane</keyword>
<evidence type="ECO:0000256" key="3">
    <source>
        <dbReference type="ARBA" id="ARBA00022475"/>
    </source>
</evidence>
<comment type="similarity">
    <text evidence="7">Belongs to the binding-protein-dependent transport system permease family.</text>
</comment>
<evidence type="ECO:0000256" key="6">
    <source>
        <dbReference type="ARBA" id="ARBA00023136"/>
    </source>
</evidence>
<dbReference type="PANTHER" id="PTHR43744">
    <property type="entry name" value="ABC TRANSPORTER PERMEASE PROTEIN MG189-RELATED-RELATED"/>
    <property type="match status" value="1"/>
</dbReference>